<dbReference type="PROSITE" id="PS51257">
    <property type="entry name" value="PROKAR_LIPOPROTEIN"/>
    <property type="match status" value="1"/>
</dbReference>
<dbReference type="RefSeq" id="WP_420166173.1">
    <property type="nucleotide sequence ID" value="NZ_JBDLNV010000007.1"/>
</dbReference>
<protein>
    <submittedName>
        <fullName evidence="2">Sensor domain-containing protein</fullName>
    </submittedName>
</protein>
<gene>
    <name evidence="2" type="ORF">ABEU20_004333</name>
</gene>
<evidence type="ECO:0000256" key="1">
    <source>
        <dbReference type="SAM" id="SignalP"/>
    </source>
</evidence>
<keyword evidence="1" id="KW-0732">Signal</keyword>
<proteinExistence type="predicted"/>
<dbReference type="Proteomes" id="UP001629745">
    <property type="component" value="Unassembled WGS sequence"/>
</dbReference>
<feature type="chain" id="PRO_5045813555" evidence="1">
    <location>
        <begin position="19"/>
        <end position="226"/>
    </location>
</feature>
<evidence type="ECO:0000313" key="3">
    <source>
        <dbReference type="Proteomes" id="UP001629745"/>
    </source>
</evidence>
<feature type="signal peptide" evidence="1">
    <location>
        <begin position="1"/>
        <end position="18"/>
    </location>
</feature>
<accession>A0ABW9FJF9</accession>
<name>A0ABW9FJF9_9NOCA</name>
<organism evidence="2 3">
    <name type="scientific">Rhodococcus parequi</name>
    <dbReference type="NCBI Taxonomy" id="3137122"/>
    <lineage>
        <taxon>Bacteria</taxon>
        <taxon>Bacillati</taxon>
        <taxon>Actinomycetota</taxon>
        <taxon>Actinomycetes</taxon>
        <taxon>Mycobacteriales</taxon>
        <taxon>Nocardiaceae</taxon>
        <taxon>Rhodococcus</taxon>
    </lineage>
</organism>
<keyword evidence="3" id="KW-1185">Reference proteome</keyword>
<sequence>MTQRRLCALALGSVVLVAGCGTVVPGTATPAREASPSRPLGELLLEPEAFPPAYPAVVLPAQAVSQAAPDLTGIATGARVVPPGCKPPQQDYGPNGTAMVVGTDSVTRSTITVELVRAGPPLAELEAQLVECPDVTATANGVDVAVRTTVTPPPGIEADDTLALRRTVESGRQGGTVTQSMLTLIAQVADVRIQATYMSFGDEPGGDDAAILDELFTTAVQKVRTG</sequence>
<reference evidence="2 3" key="1">
    <citation type="submission" date="2023-11" db="EMBL/GenBank/DDBJ databases">
        <authorList>
            <person name="Val-Calvo J."/>
            <person name="Scortti M."/>
            <person name="Vazquez-Boland J."/>
        </authorList>
    </citation>
    <scope>NUCLEOTIDE SEQUENCE [LARGE SCALE GENOMIC DNA]</scope>
    <source>
        <strain evidence="2 3">PAM 2766</strain>
    </source>
</reference>
<comment type="caution">
    <text evidence="2">The sequence shown here is derived from an EMBL/GenBank/DDBJ whole genome shotgun (WGS) entry which is preliminary data.</text>
</comment>
<evidence type="ECO:0000313" key="2">
    <source>
        <dbReference type="EMBL" id="MFM1725710.1"/>
    </source>
</evidence>
<dbReference type="EMBL" id="JBDLNV010000007">
    <property type="protein sequence ID" value="MFM1725710.1"/>
    <property type="molecule type" value="Genomic_DNA"/>
</dbReference>